<dbReference type="Gene3D" id="2.170.300.10">
    <property type="entry name" value="Tie2 ligand-binding domain superfamily"/>
    <property type="match status" value="1"/>
</dbReference>
<reference evidence="7 8" key="1">
    <citation type="submission" date="2020-06" db="EMBL/GenBank/DDBJ databases">
        <authorList>
            <person name="Li R."/>
            <person name="Bekaert M."/>
        </authorList>
    </citation>
    <scope>NUCLEOTIDE SEQUENCE [LARGE SCALE GENOMIC DNA]</scope>
    <source>
        <strain evidence="8">wild</strain>
    </source>
</reference>
<dbReference type="SMART" id="SM00194">
    <property type="entry name" value="PTPc"/>
    <property type="match status" value="1"/>
</dbReference>
<dbReference type="InterPro" id="IPR000242">
    <property type="entry name" value="PTP_cat"/>
</dbReference>
<evidence type="ECO:0000256" key="1">
    <source>
        <dbReference type="ARBA" id="ARBA00009580"/>
    </source>
</evidence>
<feature type="domain" description="Tyrosine-protein phosphatase" evidence="6">
    <location>
        <begin position="693"/>
        <end position="830"/>
    </location>
</feature>
<organism evidence="7 8">
    <name type="scientific">Mytilus coruscus</name>
    <name type="common">Sea mussel</name>
    <dbReference type="NCBI Taxonomy" id="42192"/>
    <lineage>
        <taxon>Eukaryota</taxon>
        <taxon>Metazoa</taxon>
        <taxon>Spiralia</taxon>
        <taxon>Lophotrochozoa</taxon>
        <taxon>Mollusca</taxon>
        <taxon>Bivalvia</taxon>
        <taxon>Autobranchia</taxon>
        <taxon>Pteriomorphia</taxon>
        <taxon>Mytilida</taxon>
        <taxon>Mytiloidea</taxon>
        <taxon>Mytilidae</taxon>
        <taxon>Mytilinae</taxon>
        <taxon>Mytilus</taxon>
    </lineage>
</organism>
<dbReference type="PRINTS" id="PR00700">
    <property type="entry name" value="PRTYPHPHTASE"/>
</dbReference>
<dbReference type="SUPFAM" id="SSF52799">
    <property type="entry name" value="(Phosphotyrosine protein) phosphatases II"/>
    <property type="match status" value="1"/>
</dbReference>
<dbReference type="Pfam" id="PF00102">
    <property type="entry name" value="Y_phosphatase"/>
    <property type="match status" value="1"/>
</dbReference>
<evidence type="ECO:0000313" key="7">
    <source>
        <dbReference type="EMBL" id="CAC5385841.1"/>
    </source>
</evidence>
<dbReference type="EMBL" id="CACVKT020003765">
    <property type="protein sequence ID" value="CAC5385841.1"/>
    <property type="molecule type" value="Genomic_DNA"/>
</dbReference>
<sequence>MSYPAYLAIEGPANNNWNSGCSSTENKGHATAWWSLHLPRLAYITNITIYYRSDKPVNMDAFRLYLTNGSIVGDKSRTEVLCYRESDPAVPHIIQNVPCNMTAKRVFFFNRRNTKTAVVELCYIAIHGCWKGRWGTNCTKNCPAECINQDCFPGNGSCVWGCDLQKCFHGTCDVNTGVCTKGCVNGRGGRYCTHYNVAYLATAKQSPNDQRPPANLLTDGNSTSCISLTTGPNSYLQIYTGSLSVITVLYFAFRDVTSYGGLYIVYCSNTSDYLTGDKLVHNGVHVNNNSDVFDVCRYVTYVPLVVNENSQIELCEIEIGGCPYGKYGVNCDNNCSENCAGPCDLKTGNCLFGCLDGWTGNQCKQACNAGSFGGQCLRTCSVNCLSSPCYYVTGECKGGCLKGWKGTNCTEECENGKFGFSCLESCDGCLAKSCNPVTGVCKDTSTCNPGYVYGQYCNKTCADWLFGTNCRKTCNCRYNPCDKFTGKCSADGCKRGWHGESCEEECSYGYFGFNCMDYCEGCVNKSCDIYDGNCTDGCVKGYSGYTCDKADIKYQESSSTNPGPAIGGGMGAAILVILIIIVAIIMYRRRLPSNYKKHASNSEHRNSSNENPYMNQERNEYVNVGCVTDANDITVSVHERASRMSDVFPTEDGVEDEFNVYNNVPSKKSIDEDNILIGDLKHIIEEKQKNESFKEEYEILPKGLIHPHMEGSKDENKIKNRFLTTWPYDHSRVVLVGDTKHDYINASYIDSYDNEKAYIASQGPKKNTVRDFWHMVWQEKTGKIVMVTQIQEERRRKCEQYWPQEINRPMVVDQYKLTMRGGNNIYHLCV</sequence>
<comment type="similarity">
    <text evidence="1">Belongs to the protein-tyrosine phosphatase family.</text>
</comment>
<keyword evidence="4" id="KW-0904">Protein phosphatase</keyword>
<dbReference type="Gene3D" id="2.60.120.260">
    <property type="entry name" value="Galactose-binding domain-like"/>
    <property type="match status" value="2"/>
</dbReference>
<feature type="transmembrane region" description="Helical" evidence="5">
    <location>
        <begin position="565"/>
        <end position="587"/>
    </location>
</feature>
<keyword evidence="5" id="KW-0472">Membrane</keyword>
<keyword evidence="5" id="KW-0812">Transmembrane</keyword>
<dbReference type="AlphaFoldDB" id="A0A6J8BR78"/>
<evidence type="ECO:0000259" key="6">
    <source>
        <dbReference type="PROSITE" id="PS50055"/>
    </source>
</evidence>
<dbReference type="InterPro" id="IPR050348">
    <property type="entry name" value="Protein-Tyr_Phosphatase"/>
</dbReference>
<dbReference type="InterPro" id="IPR029021">
    <property type="entry name" value="Prot-tyrosine_phosphatase-like"/>
</dbReference>
<evidence type="ECO:0000256" key="3">
    <source>
        <dbReference type="ARBA" id="ARBA00022801"/>
    </source>
</evidence>
<keyword evidence="3" id="KW-0378">Hydrolase</keyword>
<evidence type="ECO:0000256" key="4">
    <source>
        <dbReference type="ARBA" id="ARBA00022912"/>
    </source>
</evidence>
<keyword evidence="8" id="KW-1185">Reference proteome</keyword>
<name>A0A6J8BR78_MYTCO</name>
<dbReference type="PANTHER" id="PTHR19134">
    <property type="entry name" value="RECEPTOR-TYPE TYROSINE-PROTEIN PHOSPHATASE"/>
    <property type="match status" value="1"/>
</dbReference>
<dbReference type="Gene3D" id="3.90.190.10">
    <property type="entry name" value="Protein tyrosine phosphatase superfamily"/>
    <property type="match status" value="1"/>
</dbReference>
<keyword evidence="5" id="KW-1133">Transmembrane helix</keyword>
<evidence type="ECO:0000256" key="5">
    <source>
        <dbReference type="SAM" id="Phobius"/>
    </source>
</evidence>
<evidence type="ECO:0000313" key="8">
    <source>
        <dbReference type="Proteomes" id="UP000507470"/>
    </source>
</evidence>
<accession>A0A6J8BR78</accession>
<dbReference type="SUPFAM" id="SSF49785">
    <property type="entry name" value="Galactose-binding domain-like"/>
    <property type="match status" value="2"/>
</dbReference>
<dbReference type="EC" id="3.1.3.48" evidence="2"/>
<dbReference type="Proteomes" id="UP000507470">
    <property type="component" value="Unassembled WGS sequence"/>
</dbReference>
<dbReference type="InterPro" id="IPR008979">
    <property type="entry name" value="Galactose-bd-like_sf"/>
</dbReference>
<gene>
    <name evidence="7" type="ORF">MCOR_21343</name>
</gene>
<evidence type="ECO:0000256" key="2">
    <source>
        <dbReference type="ARBA" id="ARBA00013064"/>
    </source>
</evidence>
<dbReference type="PROSITE" id="PS50055">
    <property type="entry name" value="TYR_PHOSPHATASE_PTP"/>
    <property type="match status" value="1"/>
</dbReference>
<dbReference type="OrthoDB" id="8609993at2759"/>
<dbReference type="PANTHER" id="PTHR19134:SF562">
    <property type="entry name" value="PROTEIN-TYROSINE-PHOSPHATASE"/>
    <property type="match status" value="1"/>
</dbReference>
<protein>
    <recommendedName>
        <fullName evidence="2">protein-tyrosine-phosphatase</fullName>
        <ecNumber evidence="2">3.1.3.48</ecNumber>
    </recommendedName>
</protein>
<dbReference type="GO" id="GO:0004725">
    <property type="term" value="F:protein tyrosine phosphatase activity"/>
    <property type="evidence" value="ECO:0007669"/>
    <property type="project" value="UniProtKB-EC"/>
</dbReference>
<proteinExistence type="inferred from homology"/>